<feature type="domain" description="Glyoxalase-like" evidence="1">
    <location>
        <begin position="4"/>
        <end position="162"/>
    </location>
</feature>
<dbReference type="InterPro" id="IPR025870">
    <property type="entry name" value="Glyoxalase-like_dom"/>
</dbReference>
<dbReference type="AlphaFoldDB" id="K2NWU8"/>
<keyword evidence="3" id="KW-1185">Reference proteome</keyword>
<dbReference type="Pfam" id="PF13468">
    <property type="entry name" value="Glyoxalase_3"/>
    <property type="match status" value="1"/>
</dbReference>
<dbReference type="Proteomes" id="UP000007374">
    <property type="component" value="Unassembled WGS sequence"/>
</dbReference>
<dbReference type="PATRIC" id="fig|1231190.3.peg.2547"/>
<comment type="caution">
    <text evidence="2">The sequence shown here is derived from an EMBL/GenBank/DDBJ whole genome shotgun (WGS) entry which is preliminary data.</text>
</comment>
<dbReference type="RefSeq" id="WP_009450617.1">
    <property type="nucleotide sequence ID" value="NZ_AMSI01000007.1"/>
</dbReference>
<evidence type="ECO:0000259" key="1">
    <source>
        <dbReference type="Pfam" id="PF13468"/>
    </source>
</evidence>
<proteinExistence type="predicted"/>
<dbReference type="EMBL" id="AMSI01000007">
    <property type="protein sequence ID" value="EKF42319.1"/>
    <property type="molecule type" value="Genomic_DNA"/>
</dbReference>
<evidence type="ECO:0000313" key="2">
    <source>
        <dbReference type="EMBL" id="EKF42319.1"/>
    </source>
</evidence>
<reference evidence="2 3" key="1">
    <citation type="journal article" date="2012" name="J. Bacteriol.">
        <title>Genome Sequence of Nitratireductor indicus Type Strain C115.</title>
        <authorList>
            <person name="Lai Q."/>
            <person name="Li G."/>
            <person name="Yu Z."/>
            <person name="Shao Z."/>
        </authorList>
    </citation>
    <scope>NUCLEOTIDE SEQUENCE [LARGE SCALE GENOMIC DNA]</scope>
    <source>
        <strain evidence="2 3">C115</strain>
    </source>
</reference>
<organism evidence="2 3">
    <name type="scientific">Nitratireductor indicus C115</name>
    <dbReference type="NCBI Taxonomy" id="1231190"/>
    <lineage>
        <taxon>Bacteria</taxon>
        <taxon>Pseudomonadati</taxon>
        <taxon>Pseudomonadota</taxon>
        <taxon>Alphaproteobacteria</taxon>
        <taxon>Hyphomicrobiales</taxon>
        <taxon>Phyllobacteriaceae</taxon>
        <taxon>Nitratireductor</taxon>
    </lineage>
</organism>
<accession>K2NWU8</accession>
<gene>
    <name evidence="2" type="ORF">NA8A_12240</name>
</gene>
<dbReference type="STRING" id="721133.SAMN05216176_10750"/>
<evidence type="ECO:0000313" key="3">
    <source>
        <dbReference type="Proteomes" id="UP000007374"/>
    </source>
</evidence>
<name>K2NWU8_9HYPH</name>
<dbReference type="Gene3D" id="3.10.180.10">
    <property type="entry name" value="2,3-Dihydroxybiphenyl 1,2-Dioxygenase, domain 1"/>
    <property type="match status" value="1"/>
</dbReference>
<dbReference type="OrthoDB" id="8451710at2"/>
<dbReference type="InterPro" id="IPR029068">
    <property type="entry name" value="Glyas_Bleomycin-R_OHBP_Dase"/>
</dbReference>
<sequence length="226" mass="24752">MIEIDHICLGARNFWESTHRLTQETGLGNAEGGWFPEYRLANRILPTGGDTYIEVEGVIDAHAVEAGHPVAKFFHEATRDGDCFIGWCARVDSRAELDAIARRLGSDVFEGTMRMRADGSMGYSARTPDTSRAWKAGLPNFFYIEDRSEHAGRLQPQYGTTIARGIAWMELGGSAAEMSDYLGMDAARLGLRFNGGKPGLHAMGIRTDSGEAIIRRPVMPGTTGKL</sequence>
<dbReference type="eggNOG" id="COG0346">
    <property type="taxonomic scope" value="Bacteria"/>
</dbReference>
<protein>
    <recommendedName>
        <fullName evidence="1">Glyoxalase-like domain-containing protein</fullName>
    </recommendedName>
</protein>